<dbReference type="InterPro" id="IPR029063">
    <property type="entry name" value="SAM-dependent_MTases_sf"/>
</dbReference>
<evidence type="ECO:0000313" key="3">
    <source>
        <dbReference type="Proteomes" id="UP000050544"/>
    </source>
</evidence>
<evidence type="ECO:0000313" key="2">
    <source>
        <dbReference type="EMBL" id="KPL83402.1"/>
    </source>
</evidence>
<dbReference type="OrthoDB" id="3896938at2"/>
<dbReference type="Pfam" id="PF08241">
    <property type="entry name" value="Methyltransf_11"/>
    <property type="match status" value="1"/>
</dbReference>
<feature type="domain" description="Methyltransferase type 11" evidence="1">
    <location>
        <begin position="48"/>
        <end position="134"/>
    </location>
</feature>
<dbReference type="Proteomes" id="UP000050544">
    <property type="component" value="Unassembled WGS sequence"/>
</dbReference>
<evidence type="ECO:0000259" key="1">
    <source>
        <dbReference type="Pfam" id="PF08241"/>
    </source>
</evidence>
<dbReference type="PANTHER" id="PTHR43591:SF24">
    <property type="entry name" value="2-METHOXY-6-POLYPRENYL-1,4-BENZOQUINOL METHYLASE, MITOCHONDRIAL"/>
    <property type="match status" value="1"/>
</dbReference>
<proteinExistence type="predicted"/>
<dbReference type="CDD" id="cd02440">
    <property type="entry name" value="AdoMet_MTases"/>
    <property type="match status" value="1"/>
</dbReference>
<comment type="caution">
    <text evidence="2">The sequence shown here is derived from an EMBL/GenBank/DDBJ whole genome shotgun (WGS) entry which is preliminary data.</text>
</comment>
<dbReference type="SUPFAM" id="SSF53335">
    <property type="entry name" value="S-adenosyl-L-methionine-dependent methyltransferases"/>
    <property type="match status" value="1"/>
</dbReference>
<keyword evidence="3" id="KW-1185">Reference proteome</keyword>
<dbReference type="PANTHER" id="PTHR43591">
    <property type="entry name" value="METHYLTRANSFERASE"/>
    <property type="match status" value="1"/>
</dbReference>
<dbReference type="AlphaFoldDB" id="A0A0N8GQD6"/>
<name>A0A0N8GQD6_9CHLR</name>
<protein>
    <recommendedName>
        <fullName evidence="1">Methyltransferase type 11 domain-containing protein</fullName>
    </recommendedName>
</protein>
<organism evidence="2 3">
    <name type="scientific">Thermanaerothrix daxensis</name>
    <dbReference type="NCBI Taxonomy" id="869279"/>
    <lineage>
        <taxon>Bacteria</taxon>
        <taxon>Bacillati</taxon>
        <taxon>Chloroflexota</taxon>
        <taxon>Anaerolineae</taxon>
        <taxon>Anaerolineales</taxon>
        <taxon>Anaerolineaceae</taxon>
        <taxon>Thermanaerothrix</taxon>
    </lineage>
</organism>
<dbReference type="GO" id="GO:0008757">
    <property type="term" value="F:S-adenosylmethionine-dependent methyltransferase activity"/>
    <property type="evidence" value="ECO:0007669"/>
    <property type="project" value="InterPro"/>
</dbReference>
<dbReference type="RefSeq" id="WP_054521383.1">
    <property type="nucleotide sequence ID" value="NZ_LGKO01000003.1"/>
</dbReference>
<sequence length="241" mass="28016">MKISQRNFYERLYNQKEPPNPARDIYNQLRIQTIKDLLSNSQGPFLIVGCGSGKDLEVVAPDQKVFAFDLAYNAIKQIEAERGNLFVADLLHIPFPSDFFPTVVCSEVLEHVPNVRLAVREIYRVMKKNGVLIVSSPNWLSWFGLARWIGERLLNRPFHSSGQPYDDWKTTWKYKKELSPEFKAEMVRGVWFLPPMHYRGKGLPAHLTRYLYKLVSPIEKILSRVLPHFAHLIILKARPQK</sequence>
<dbReference type="PATRIC" id="fig|869279.4.peg.2780"/>
<dbReference type="Gene3D" id="3.40.50.150">
    <property type="entry name" value="Vaccinia Virus protein VP39"/>
    <property type="match status" value="1"/>
</dbReference>
<dbReference type="STRING" id="869279.SE15_06905"/>
<gene>
    <name evidence="2" type="ORF">SE15_06905</name>
</gene>
<reference evidence="2 3" key="1">
    <citation type="submission" date="2015-07" db="EMBL/GenBank/DDBJ databases">
        <title>Whole genome sequence of Thermanaerothrix daxensis DSM 23592.</title>
        <authorList>
            <person name="Hemp J."/>
            <person name="Ward L.M."/>
            <person name="Pace L.A."/>
            <person name="Fischer W.W."/>
        </authorList>
    </citation>
    <scope>NUCLEOTIDE SEQUENCE [LARGE SCALE GENOMIC DNA]</scope>
    <source>
        <strain evidence="2 3">GNS-1</strain>
    </source>
</reference>
<dbReference type="InterPro" id="IPR013216">
    <property type="entry name" value="Methyltransf_11"/>
</dbReference>
<dbReference type="EMBL" id="LGKO01000003">
    <property type="protein sequence ID" value="KPL83402.1"/>
    <property type="molecule type" value="Genomic_DNA"/>
</dbReference>
<accession>A0A0N8GQD6</accession>